<keyword evidence="3" id="KW-1185">Reference proteome</keyword>
<feature type="region of interest" description="Disordered" evidence="1">
    <location>
        <begin position="148"/>
        <end position="174"/>
    </location>
</feature>
<feature type="compositionally biased region" description="Low complexity" evidence="1">
    <location>
        <begin position="447"/>
        <end position="456"/>
    </location>
</feature>
<feature type="compositionally biased region" description="Low complexity" evidence="1">
    <location>
        <begin position="395"/>
        <end position="409"/>
    </location>
</feature>
<gene>
    <name evidence="2" type="ORF">CLAFUR5_11973</name>
</gene>
<feature type="compositionally biased region" description="Polar residues" evidence="1">
    <location>
        <begin position="330"/>
        <end position="339"/>
    </location>
</feature>
<protein>
    <submittedName>
        <fullName evidence="2">Uncharacterized protein</fullName>
    </submittedName>
</protein>
<proteinExistence type="predicted"/>
<feature type="compositionally biased region" description="Polar residues" evidence="1">
    <location>
        <begin position="721"/>
        <end position="734"/>
    </location>
</feature>
<feature type="region of interest" description="Disordered" evidence="1">
    <location>
        <begin position="1"/>
        <end position="107"/>
    </location>
</feature>
<feature type="compositionally biased region" description="Polar residues" evidence="1">
    <location>
        <begin position="620"/>
        <end position="631"/>
    </location>
</feature>
<feature type="compositionally biased region" description="Polar residues" evidence="1">
    <location>
        <begin position="148"/>
        <end position="157"/>
    </location>
</feature>
<feature type="compositionally biased region" description="Polar residues" evidence="1">
    <location>
        <begin position="55"/>
        <end position="66"/>
    </location>
</feature>
<dbReference type="OMA" id="NMMEALA"/>
<sequence length="1003" mass="106744">MALASRDANARSPHFFASRIAVRRASPYMEVSSDENTSPPPRKVSPPSQKLLAPTQASSSKNTPMQSSKLPRSRGPSPSSIPRVIAQETATPRTFLTNKPLPSRPVASFINTASPSKDSRCLLDASEKPLEISLGGTRYAYPALTPRSVSTPQQHISTVAKPRKSTPSSIPRRVSATAGMVAAASEMTKVFAGSGLRDSKMSTASSTSSFVSASESKSADVQVEGFPHNASAAARVQRASPPSSAHEHSYGSRDPSTSMLPNRKESLRARISHGTLKPATKGSLEKTTGFTDFTKGSMPPTPESNPATRSPSSFSQLRQPSGPKALVSARASSPDNTPSRQRETSSRLPMRQGTAVDHKLSGVAKSPSLEARSKVSPHTFKVLGQGIKRRELQRSNTNASTASNVSAISRVQQTADAMQGTQAHPTTPNTEPARSASPEDDSTTPVSRMSSLSRSLRSLDEDGIPKIWGEAESRFARAPPSCSPFTGPLQTIHSQAALPLASDASSSTLVNEIPSDIPQLNAFPAPPSIIQQQGVARLEGSACTAVHHSADSQDSYAETDTQLRRTLSKLNGEGSPPKTVVDEQGFNSMFKGMHLKQGRDAPKISSICAEAANAELYLQRGQQEPRTSRVTFSDMPERSSIQPDPKAPSQPANTSQAHHMPTASKWSASTPSALGTSAGSNDLPTPTAIVPEIPAKDPNRSIGYISSNEVGLQMSGKRRTGQSVGHSSRNSSPTLGLGKHPKGSVKNARAQIAERTGNFARPTASAESKKTSRSPRASTVPSVPPHDHQRGRDSPNGPTAVKATSPDQAKPVRSRSKSRLVFDKLHGILKRDKKVQHAPVPPLPTPSVPLDELRRAAPSPVIRISRNDSRRVRTSKNLSKSPSWPQSKRDSRATVASLASGAILGEEDARASDSSDQSSSVKSLVDKVMKKADLEINPERKHRMLTFAMSLLESVQATAQAAISAEKAKNAAVEAEFWYSKALKGSNMMEALANGLVAGATRH</sequence>
<dbReference type="AlphaFoldDB" id="A0A9Q8PI27"/>
<feature type="compositionally biased region" description="Polar residues" evidence="1">
    <location>
        <begin position="88"/>
        <end position="97"/>
    </location>
</feature>
<feature type="compositionally biased region" description="Basic and acidic residues" evidence="1">
    <location>
        <begin position="820"/>
        <end position="830"/>
    </location>
</feature>
<dbReference type="GeneID" id="71991851"/>
<feature type="region of interest" description="Disordered" evidence="1">
    <location>
        <begin position="230"/>
        <end position="458"/>
    </location>
</feature>
<feature type="region of interest" description="Disordered" evidence="1">
    <location>
        <begin position="619"/>
        <end position="895"/>
    </location>
</feature>
<feature type="compositionally biased region" description="Polar residues" evidence="1">
    <location>
        <begin position="664"/>
        <end position="684"/>
    </location>
</feature>
<dbReference type="RefSeq" id="XP_047767226.1">
    <property type="nucleotide sequence ID" value="XM_047911121.1"/>
</dbReference>
<reference evidence="2" key="2">
    <citation type="journal article" date="2022" name="Microb. Genom.">
        <title>A chromosome-scale genome assembly of the tomato pathogen Cladosporium fulvum reveals a compartmentalized genome architecture and the presence of a dispensable chromosome.</title>
        <authorList>
            <person name="Zaccaron A.Z."/>
            <person name="Chen L.H."/>
            <person name="Samaras A."/>
            <person name="Stergiopoulos I."/>
        </authorList>
    </citation>
    <scope>NUCLEOTIDE SEQUENCE</scope>
    <source>
        <strain evidence="2">Race5_Kim</strain>
    </source>
</reference>
<dbReference type="OrthoDB" id="3896449at2759"/>
<evidence type="ECO:0000313" key="2">
    <source>
        <dbReference type="EMBL" id="UJO22860.1"/>
    </source>
</evidence>
<feature type="compositionally biased region" description="Polar residues" evidence="1">
    <location>
        <begin position="304"/>
        <end position="319"/>
    </location>
</feature>
<dbReference type="EMBL" id="CP090172">
    <property type="protein sequence ID" value="UJO22860.1"/>
    <property type="molecule type" value="Genomic_DNA"/>
</dbReference>
<feature type="compositionally biased region" description="Low complexity" evidence="1">
    <location>
        <begin position="67"/>
        <end position="83"/>
    </location>
</feature>
<reference evidence="2" key="1">
    <citation type="submission" date="2021-12" db="EMBL/GenBank/DDBJ databases">
        <authorList>
            <person name="Zaccaron A."/>
            <person name="Stergiopoulos I."/>
        </authorList>
    </citation>
    <scope>NUCLEOTIDE SEQUENCE</scope>
    <source>
        <strain evidence="2">Race5_Kim</strain>
    </source>
</reference>
<evidence type="ECO:0000256" key="1">
    <source>
        <dbReference type="SAM" id="MobiDB-lite"/>
    </source>
</evidence>
<feature type="compositionally biased region" description="Polar residues" evidence="1">
    <location>
        <begin position="410"/>
        <end position="432"/>
    </location>
</feature>
<feature type="compositionally biased region" description="Polar residues" evidence="1">
    <location>
        <begin position="875"/>
        <end position="886"/>
    </location>
</feature>
<organism evidence="2 3">
    <name type="scientific">Passalora fulva</name>
    <name type="common">Tomato leaf mold</name>
    <name type="synonym">Cladosporium fulvum</name>
    <dbReference type="NCBI Taxonomy" id="5499"/>
    <lineage>
        <taxon>Eukaryota</taxon>
        <taxon>Fungi</taxon>
        <taxon>Dikarya</taxon>
        <taxon>Ascomycota</taxon>
        <taxon>Pezizomycotina</taxon>
        <taxon>Dothideomycetes</taxon>
        <taxon>Dothideomycetidae</taxon>
        <taxon>Mycosphaerellales</taxon>
        <taxon>Mycosphaerellaceae</taxon>
        <taxon>Fulvia</taxon>
    </lineage>
</organism>
<evidence type="ECO:0000313" key="3">
    <source>
        <dbReference type="Proteomes" id="UP000756132"/>
    </source>
</evidence>
<accession>A0A9Q8PI27</accession>
<dbReference type="KEGG" id="ffu:CLAFUR5_11973"/>
<dbReference type="Proteomes" id="UP000756132">
    <property type="component" value="Chromosome 10"/>
</dbReference>
<name>A0A9Q8PI27_PASFU</name>